<keyword evidence="6" id="KW-1185">Reference proteome</keyword>
<keyword evidence="2" id="KW-0238">DNA-binding</keyword>
<accession>A0ABW5CW20</accession>
<dbReference type="PANTHER" id="PTHR30349">
    <property type="entry name" value="PHAGE INTEGRASE-RELATED"/>
    <property type="match status" value="1"/>
</dbReference>
<dbReference type="PROSITE" id="PS51898">
    <property type="entry name" value="TYR_RECOMBINASE"/>
    <property type="match status" value="1"/>
</dbReference>
<dbReference type="PANTHER" id="PTHR30349:SF64">
    <property type="entry name" value="PROPHAGE INTEGRASE INTD-RELATED"/>
    <property type="match status" value="1"/>
</dbReference>
<evidence type="ECO:0000259" key="4">
    <source>
        <dbReference type="PROSITE" id="PS51898"/>
    </source>
</evidence>
<feature type="domain" description="Tyr recombinase" evidence="4">
    <location>
        <begin position="191"/>
        <end position="373"/>
    </location>
</feature>
<dbReference type="InterPro" id="IPR010998">
    <property type="entry name" value="Integrase_recombinase_N"/>
</dbReference>
<dbReference type="RefSeq" id="WP_250428440.1">
    <property type="nucleotide sequence ID" value="NZ_JALPRR010000001.1"/>
</dbReference>
<evidence type="ECO:0000256" key="2">
    <source>
        <dbReference type="ARBA" id="ARBA00023125"/>
    </source>
</evidence>
<dbReference type="InterPro" id="IPR013762">
    <property type="entry name" value="Integrase-like_cat_sf"/>
</dbReference>
<dbReference type="EMBL" id="JBHUIM010000001">
    <property type="protein sequence ID" value="MFD2246661.1"/>
    <property type="molecule type" value="Genomic_DNA"/>
</dbReference>
<dbReference type="InterPro" id="IPR002104">
    <property type="entry name" value="Integrase_catalytic"/>
</dbReference>
<evidence type="ECO:0000256" key="1">
    <source>
        <dbReference type="ARBA" id="ARBA00008857"/>
    </source>
</evidence>
<dbReference type="InterPro" id="IPR011010">
    <property type="entry name" value="DNA_brk_join_enz"/>
</dbReference>
<name>A0ABW5CW20_9BACT</name>
<sequence>MFTDPQIYNPDQLSKRSFINFYFDGERCRFYHGKAIGVFIYPNKAKSLTERTRLLSQLNKAFTRALLKGWSPKEVLYQTKEKVHQKAFKDVVEHIVSEVQRSSFSSTYKRDISSVANQLLKWLQEQGREYTNTNEITAVDIECFLQQFSSSGTYYQNKRRTLAGVFSKLMKQGHCKINPVTATSKRKVKSVLHQAYTPEQLMNVLTYLKEHFPNLFLCALLMYGLLLRPHREIRLLKRKHFNESITQLTLGGYENKSGRIRAMPIPEYVRIELLRRKVDQLNPEHYIVSESAMFYNESYFNTIWSRAKGKMLQEDIIGSNQTLYSFRHAAAVNVFNKTQNLKLLQQLLGHSSLNTSLIYLRSIGVIQLDSSMMPELDNNGIILA</sequence>
<evidence type="ECO:0000313" key="6">
    <source>
        <dbReference type="Proteomes" id="UP001597374"/>
    </source>
</evidence>
<organism evidence="5 6">
    <name type="scientific">Pontibacter ruber</name>
    <dbReference type="NCBI Taxonomy" id="1343895"/>
    <lineage>
        <taxon>Bacteria</taxon>
        <taxon>Pseudomonadati</taxon>
        <taxon>Bacteroidota</taxon>
        <taxon>Cytophagia</taxon>
        <taxon>Cytophagales</taxon>
        <taxon>Hymenobacteraceae</taxon>
        <taxon>Pontibacter</taxon>
    </lineage>
</organism>
<dbReference type="CDD" id="cd00397">
    <property type="entry name" value="DNA_BRE_C"/>
    <property type="match status" value="1"/>
</dbReference>
<gene>
    <name evidence="5" type="ORF">ACFSKP_10380</name>
</gene>
<dbReference type="SUPFAM" id="SSF56349">
    <property type="entry name" value="DNA breaking-rejoining enzymes"/>
    <property type="match status" value="1"/>
</dbReference>
<proteinExistence type="inferred from homology"/>
<dbReference type="Proteomes" id="UP001597374">
    <property type="component" value="Unassembled WGS sequence"/>
</dbReference>
<dbReference type="Gene3D" id="1.10.150.130">
    <property type="match status" value="1"/>
</dbReference>
<evidence type="ECO:0000313" key="5">
    <source>
        <dbReference type="EMBL" id="MFD2246661.1"/>
    </source>
</evidence>
<protein>
    <submittedName>
        <fullName evidence="5">Tyrosine-type recombinase/integrase</fullName>
    </submittedName>
</protein>
<dbReference type="Pfam" id="PF00589">
    <property type="entry name" value="Phage_integrase"/>
    <property type="match status" value="1"/>
</dbReference>
<comment type="caution">
    <text evidence="5">The sequence shown here is derived from an EMBL/GenBank/DDBJ whole genome shotgun (WGS) entry which is preliminary data.</text>
</comment>
<dbReference type="Gene3D" id="1.10.443.10">
    <property type="entry name" value="Intergrase catalytic core"/>
    <property type="match status" value="1"/>
</dbReference>
<reference evidence="6" key="1">
    <citation type="journal article" date="2019" name="Int. J. Syst. Evol. Microbiol.">
        <title>The Global Catalogue of Microorganisms (GCM) 10K type strain sequencing project: providing services to taxonomists for standard genome sequencing and annotation.</title>
        <authorList>
            <consortium name="The Broad Institute Genomics Platform"/>
            <consortium name="The Broad Institute Genome Sequencing Center for Infectious Disease"/>
            <person name="Wu L."/>
            <person name="Ma J."/>
        </authorList>
    </citation>
    <scope>NUCLEOTIDE SEQUENCE [LARGE SCALE GENOMIC DNA]</scope>
    <source>
        <strain evidence="6">CGMCC 4.1782</strain>
    </source>
</reference>
<evidence type="ECO:0000256" key="3">
    <source>
        <dbReference type="ARBA" id="ARBA00023172"/>
    </source>
</evidence>
<comment type="similarity">
    <text evidence="1">Belongs to the 'phage' integrase family.</text>
</comment>
<keyword evidence="3" id="KW-0233">DNA recombination</keyword>
<dbReference type="InterPro" id="IPR050090">
    <property type="entry name" value="Tyrosine_recombinase_XerCD"/>
</dbReference>